<dbReference type="InterPro" id="IPR051412">
    <property type="entry name" value="Formin_Homology_Diaphanous_sf"/>
</dbReference>
<reference evidence="2 3" key="1">
    <citation type="submission" date="2018-04" db="EMBL/GenBank/DDBJ databases">
        <authorList>
            <person name="Zhang X."/>
            <person name="Yuan J."/>
            <person name="Li F."/>
            <person name="Xiang J."/>
        </authorList>
    </citation>
    <scope>NUCLEOTIDE SEQUENCE [LARGE SCALE GENOMIC DNA]</scope>
    <source>
        <tissue evidence="2">Muscle</tissue>
    </source>
</reference>
<evidence type="ECO:0000313" key="2">
    <source>
        <dbReference type="EMBL" id="ROT76932.1"/>
    </source>
</evidence>
<proteinExistence type="predicted"/>
<feature type="transmembrane region" description="Helical" evidence="1">
    <location>
        <begin position="48"/>
        <end position="78"/>
    </location>
</feature>
<evidence type="ECO:0000256" key="1">
    <source>
        <dbReference type="SAM" id="Phobius"/>
    </source>
</evidence>
<evidence type="ECO:0000313" key="3">
    <source>
        <dbReference type="Proteomes" id="UP000283509"/>
    </source>
</evidence>
<comment type="caution">
    <text evidence="2">The sequence shown here is derived from an EMBL/GenBank/DDBJ whole genome shotgun (WGS) entry which is preliminary data.</text>
</comment>
<keyword evidence="1" id="KW-1133">Transmembrane helix</keyword>
<gene>
    <name evidence="2" type="ORF">C7M84_004459</name>
</gene>
<feature type="transmembrane region" description="Helical" evidence="1">
    <location>
        <begin position="98"/>
        <end position="126"/>
    </location>
</feature>
<keyword evidence="3" id="KW-1185">Reference proteome</keyword>
<feature type="transmembrane region" description="Helical" evidence="1">
    <location>
        <begin position="138"/>
        <end position="155"/>
    </location>
</feature>
<sequence>MASRTLCRNFGLQLGTRTVIRPCHFDVTSIPPPPLPPTPSFPSFSFSYALLSLLLFFVCLPFLLFLLCLLSFLLFLRLHWPIFSSSYALFSFLPSTRFLSVLLFLLRLLSLLFSSYVFPFLLLFLLRPPFPPPLSLRPFLPTPFLCVLLFLRLPFRPSPLFPPPVLLPFSLLLLSLPSISLRLFPFSLLSFLPLLPFFLFLTPPPPPPPIPASRFLPLPPLMFVFCLFLHPCPLSVFVVRPLLTCPPPPPYPPSLILNPHIFPKEELISLRSCRSLYSQSHARTSPFLPHHFPLTLTLASLLLITFPPFPLIYSLSPILPFPLLLLLLLQHDPLFPNINPPSPHLHFLLLLPSSITPFSSTLTPPPFSFCTRPPTPAPT</sequence>
<dbReference type="EMBL" id="QCYY01001590">
    <property type="protein sequence ID" value="ROT76932.1"/>
    <property type="molecule type" value="Genomic_DNA"/>
</dbReference>
<dbReference type="AlphaFoldDB" id="A0A3R7SVE2"/>
<dbReference type="PANTHER" id="PTHR45691">
    <property type="entry name" value="PROTEIN DIAPHANOUS"/>
    <property type="match status" value="1"/>
</dbReference>
<protein>
    <submittedName>
        <fullName evidence="2">Uncharacterized protein</fullName>
    </submittedName>
</protein>
<dbReference type="PANTHER" id="PTHR45691:SF6">
    <property type="entry name" value="PROTEIN DIAPHANOUS"/>
    <property type="match status" value="1"/>
</dbReference>
<feature type="transmembrane region" description="Helical" evidence="1">
    <location>
        <begin position="287"/>
        <end position="305"/>
    </location>
</feature>
<dbReference type="GO" id="GO:0005884">
    <property type="term" value="C:actin filament"/>
    <property type="evidence" value="ECO:0007669"/>
    <property type="project" value="TreeGrafter"/>
</dbReference>
<feature type="transmembrane region" description="Helical" evidence="1">
    <location>
        <begin position="221"/>
        <end position="243"/>
    </location>
</feature>
<organism evidence="2 3">
    <name type="scientific">Penaeus vannamei</name>
    <name type="common">Whiteleg shrimp</name>
    <name type="synonym">Litopenaeus vannamei</name>
    <dbReference type="NCBI Taxonomy" id="6689"/>
    <lineage>
        <taxon>Eukaryota</taxon>
        <taxon>Metazoa</taxon>
        <taxon>Ecdysozoa</taxon>
        <taxon>Arthropoda</taxon>
        <taxon>Crustacea</taxon>
        <taxon>Multicrustacea</taxon>
        <taxon>Malacostraca</taxon>
        <taxon>Eumalacostraca</taxon>
        <taxon>Eucarida</taxon>
        <taxon>Decapoda</taxon>
        <taxon>Dendrobranchiata</taxon>
        <taxon>Penaeoidea</taxon>
        <taxon>Penaeidae</taxon>
        <taxon>Penaeus</taxon>
    </lineage>
</organism>
<accession>A0A3R7SVE2</accession>
<dbReference type="Proteomes" id="UP000283509">
    <property type="component" value="Unassembled WGS sequence"/>
</dbReference>
<name>A0A3R7SVE2_PENVA</name>
<feature type="transmembrane region" description="Helical" evidence="1">
    <location>
        <begin position="161"/>
        <end position="176"/>
    </location>
</feature>
<reference evidence="2 3" key="2">
    <citation type="submission" date="2019-01" db="EMBL/GenBank/DDBJ databases">
        <title>The decoding of complex shrimp genome reveals the adaptation for benthos swimmer, frequently molting mechanism and breeding impact on genome.</title>
        <authorList>
            <person name="Sun Y."/>
            <person name="Gao Y."/>
            <person name="Yu Y."/>
        </authorList>
    </citation>
    <scope>NUCLEOTIDE SEQUENCE [LARGE SCALE GENOMIC DNA]</scope>
    <source>
        <tissue evidence="2">Muscle</tissue>
    </source>
</reference>
<feature type="transmembrane region" description="Helical" evidence="1">
    <location>
        <begin position="183"/>
        <end position="201"/>
    </location>
</feature>
<keyword evidence="1" id="KW-0812">Transmembrane</keyword>
<dbReference type="GO" id="GO:0030041">
    <property type="term" value="P:actin filament polymerization"/>
    <property type="evidence" value="ECO:0007669"/>
    <property type="project" value="TreeGrafter"/>
</dbReference>
<keyword evidence="1" id="KW-0472">Membrane</keyword>